<dbReference type="GO" id="GO:0004066">
    <property type="term" value="F:asparagine synthase (glutamine-hydrolyzing) activity"/>
    <property type="evidence" value="ECO:0007669"/>
    <property type="project" value="UniProtKB-EC"/>
</dbReference>
<keyword evidence="11" id="KW-0436">Ligase</keyword>
<dbReference type="PIRSF" id="PIRSF001589">
    <property type="entry name" value="Asn_synthetase_glu-h"/>
    <property type="match status" value="1"/>
</dbReference>
<dbReference type="GO" id="GO:0005524">
    <property type="term" value="F:ATP binding"/>
    <property type="evidence" value="ECO:0007669"/>
    <property type="project" value="UniProtKB-KW"/>
</dbReference>
<dbReference type="InterPro" id="IPR014729">
    <property type="entry name" value="Rossmann-like_a/b/a_fold"/>
</dbReference>
<feature type="domain" description="Glutamine amidotransferase type-2" evidence="10">
    <location>
        <begin position="2"/>
        <end position="211"/>
    </location>
</feature>
<dbReference type="SUPFAM" id="SSF56235">
    <property type="entry name" value="N-terminal nucleophile aminohydrolases (Ntn hydrolases)"/>
    <property type="match status" value="1"/>
</dbReference>
<evidence type="ECO:0000256" key="5">
    <source>
        <dbReference type="ARBA" id="ARBA00022840"/>
    </source>
</evidence>
<proteinExistence type="inferred from homology"/>
<evidence type="ECO:0000256" key="8">
    <source>
        <dbReference type="PIRSR" id="PIRSR001589-1"/>
    </source>
</evidence>
<sequence>MCGIFGVFPRRGGEVGAGVLERMSSALLSRGPDHAGYHREPGFGMGMDRLAILDPAKGNQPIYSADGRYCIVYNGEIYNHLELRPELERAGYVFRTGCDTETVLNAFLHHGEACLGLFNGMFAFAVWDSLKRRLFLARDSFGIKPFYYAETEDAFCFASQPKALLGLAGPVRPGWVAIGRYFRLGYVPSPDCAFQGMAKIPAGHFAWVEEKTVSLKRYFQPEYGGGPALSEGELVHTLEEKLEQAVNRELLSDVPIGLFLSGGLDSSAVAAHAARLSSGGIRSYALKFSEGTHDESADAALVARHLGLEHREIPMSGALLMDAFEAVGKALDEPFADSTVLPLYVISKAAAREIKAVLTGWGGDEIFAGYPTYKAHHLARYYRMLPGFIGNGLLPAAVNRLPVSEKYMSFEFKAKRFVRGMDLTPLEQHAVWMEYFSRDELAGLFREEPYGEMAAVDVLMEDAIRAMPSGETLDNVLALDARFFLEGNGLFQADRVTMMASLEGRVPLLNTDLVKWVNAIPAGRKMPRGKLKHLLKKAMEGRLPESILNKPKKGFGPPTSAWIRGELADVVEALFEPDKIEAQGVFHGGTIRRLLKEHREFRRDHGRKIWALAGFQVWYDNFVANGAA</sequence>
<keyword evidence="5 9" id="KW-0067">ATP-binding</keyword>
<dbReference type="InterPro" id="IPR051786">
    <property type="entry name" value="ASN_synthetase/amidase"/>
</dbReference>
<keyword evidence="12" id="KW-1185">Reference proteome</keyword>
<accession>A0A6I6J953</accession>
<comment type="catalytic activity">
    <reaction evidence="7">
        <text>L-aspartate + L-glutamine + ATP + H2O = L-asparagine + L-glutamate + AMP + diphosphate + H(+)</text>
        <dbReference type="Rhea" id="RHEA:12228"/>
        <dbReference type="ChEBI" id="CHEBI:15377"/>
        <dbReference type="ChEBI" id="CHEBI:15378"/>
        <dbReference type="ChEBI" id="CHEBI:29985"/>
        <dbReference type="ChEBI" id="CHEBI:29991"/>
        <dbReference type="ChEBI" id="CHEBI:30616"/>
        <dbReference type="ChEBI" id="CHEBI:33019"/>
        <dbReference type="ChEBI" id="CHEBI:58048"/>
        <dbReference type="ChEBI" id="CHEBI:58359"/>
        <dbReference type="ChEBI" id="CHEBI:456215"/>
        <dbReference type="EC" id="6.3.5.4"/>
    </reaction>
</comment>
<dbReference type="CDD" id="cd00712">
    <property type="entry name" value="AsnB"/>
    <property type="match status" value="1"/>
</dbReference>
<dbReference type="NCBIfam" id="TIGR01536">
    <property type="entry name" value="asn_synth_AEB"/>
    <property type="match status" value="1"/>
</dbReference>
<dbReference type="Gene3D" id="3.60.20.10">
    <property type="entry name" value="Glutamine Phosphoribosylpyrophosphate, subunit 1, domain 1"/>
    <property type="match status" value="1"/>
</dbReference>
<keyword evidence="8" id="KW-0061">Asparagine biosynthesis</keyword>
<evidence type="ECO:0000256" key="1">
    <source>
        <dbReference type="ARBA" id="ARBA00005187"/>
    </source>
</evidence>
<dbReference type="InterPro" id="IPR033738">
    <property type="entry name" value="AsnB_N"/>
</dbReference>
<dbReference type="GO" id="GO:0006529">
    <property type="term" value="P:asparagine biosynthetic process"/>
    <property type="evidence" value="ECO:0007669"/>
    <property type="project" value="UniProtKB-KW"/>
</dbReference>
<dbReference type="PANTHER" id="PTHR43284">
    <property type="entry name" value="ASPARAGINE SYNTHETASE (GLUTAMINE-HYDROLYZING)"/>
    <property type="match status" value="1"/>
</dbReference>
<dbReference type="InterPro" id="IPR001962">
    <property type="entry name" value="Asn_synthase"/>
</dbReference>
<dbReference type="PROSITE" id="PS51278">
    <property type="entry name" value="GATASE_TYPE_2"/>
    <property type="match status" value="1"/>
</dbReference>
<dbReference type="Pfam" id="PF13537">
    <property type="entry name" value="GATase_7"/>
    <property type="match status" value="1"/>
</dbReference>
<evidence type="ECO:0000256" key="7">
    <source>
        <dbReference type="ARBA" id="ARBA00048741"/>
    </source>
</evidence>
<evidence type="ECO:0000256" key="4">
    <source>
        <dbReference type="ARBA" id="ARBA00022741"/>
    </source>
</evidence>
<dbReference type="InterPro" id="IPR029055">
    <property type="entry name" value="Ntn_hydrolases_N"/>
</dbReference>
<dbReference type="InterPro" id="IPR006426">
    <property type="entry name" value="Asn_synth_AEB"/>
</dbReference>
<dbReference type="PANTHER" id="PTHR43284:SF1">
    <property type="entry name" value="ASPARAGINE SYNTHETASE"/>
    <property type="match status" value="1"/>
</dbReference>
<evidence type="ECO:0000256" key="3">
    <source>
        <dbReference type="ARBA" id="ARBA00012737"/>
    </source>
</evidence>
<comment type="similarity">
    <text evidence="2">Belongs to the asparagine synthetase family.</text>
</comment>
<evidence type="ECO:0000256" key="9">
    <source>
        <dbReference type="PIRSR" id="PIRSR001589-2"/>
    </source>
</evidence>
<dbReference type="RefSeq" id="WP_158946582.1">
    <property type="nucleotide sequence ID" value="NZ_CP046400.1"/>
</dbReference>
<keyword evidence="8" id="KW-0028">Amino-acid biosynthesis</keyword>
<dbReference type="EC" id="6.3.5.4" evidence="3"/>
<organism evidence="11 12">
    <name type="scientific">Pseudodesulfovibrio cashew</name>
    <dbReference type="NCBI Taxonomy" id="2678688"/>
    <lineage>
        <taxon>Bacteria</taxon>
        <taxon>Pseudomonadati</taxon>
        <taxon>Thermodesulfobacteriota</taxon>
        <taxon>Desulfovibrionia</taxon>
        <taxon>Desulfovibrionales</taxon>
        <taxon>Desulfovibrionaceae</taxon>
    </lineage>
</organism>
<feature type="active site" description="For GATase activity" evidence="8">
    <location>
        <position position="2"/>
    </location>
</feature>
<dbReference type="KEGG" id="psel:GM415_04215"/>
<gene>
    <name evidence="11" type="primary">asnB</name>
    <name evidence="11" type="ORF">GM415_04215</name>
</gene>
<dbReference type="EMBL" id="CP046400">
    <property type="protein sequence ID" value="QGY39356.1"/>
    <property type="molecule type" value="Genomic_DNA"/>
</dbReference>
<protein>
    <recommendedName>
        <fullName evidence="3">asparagine synthase (glutamine-hydrolyzing)</fullName>
        <ecNumber evidence="3">6.3.5.4</ecNumber>
    </recommendedName>
</protein>
<keyword evidence="4 9" id="KW-0547">Nucleotide-binding</keyword>
<comment type="pathway">
    <text evidence="1">Amino-acid biosynthesis; L-asparagine biosynthesis; L-asparagine from L-aspartate (L-Gln route): step 1/1.</text>
</comment>
<dbReference type="Proteomes" id="UP000428328">
    <property type="component" value="Chromosome"/>
</dbReference>
<dbReference type="CDD" id="cd01991">
    <property type="entry name" value="Asn_synthase_B_C"/>
    <property type="match status" value="1"/>
</dbReference>
<evidence type="ECO:0000259" key="10">
    <source>
        <dbReference type="PROSITE" id="PS51278"/>
    </source>
</evidence>
<evidence type="ECO:0000256" key="6">
    <source>
        <dbReference type="ARBA" id="ARBA00022962"/>
    </source>
</evidence>
<evidence type="ECO:0000256" key="2">
    <source>
        <dbReference type="ARBA" id="ARBA00005752"/>
    </source>
</evidence>
<dbReference type="AlphaFoldDB" id="A0A6I6J953"/>
<dbReference type="GO" id="GO:0005829">
    <property type="term" value="C:cytosol"/>
    <property type="evidence" value="ECO:0007669"/>
    <property type="project" value="TreeGrafter"/>
</dbReference>
<evidence type="ECO:0000313" key="12">
    <source>
        <dbReference type="Proteomes" id="UP000428328"/>
    </source>
</evidence>
<reference evidence="11 12" key="1">
    <citation type="submission" date="2019-11" db="EMBL/GenBank/DDBJ databases">
        <authorList>
            <person name="Zheng R.K."/>
            <person name="Sun C.M."/>
        </authorList>
    </citation>
    <scope>NUCLEOTIDE SEQUENCE [LARGE SCALE GENOMIC DNA]</scope>
    <source>
        <strain evidence="11 12">SRB007</strain>
    </source>
</reference>
<dbReference type="Pfam" id="PF00733">
    <property type="entry name" value="Asn_synthase"/>
    <property type="match status" value="1"/>
</dbReference>
<name>A0A6I6J953_9BACT</name>
<dbReference type="SUPFAM" id="SSF52402">
    <property type="entry name" value="Adenine nucleotide alpha hydrolases-like"/>
    <property type="match status" value="1"/>
</dbReference>
<keyword evidence="6 8" id="KW-0315">Glutamine amidotransferase</keyword>
<dbReference type="Gene3D" id="3.40.50.620">
    <property type="entry name" value="HUPs"/>
    <property type="match status" value="1"/>
</dbReference>
<dbReference type="InterPro" id="IPR017932">
    <property type="entry name" value="GATase_2_dom"/>
</dbReference>
<evidence type="ECO:0000313" key="11">
    <source>
        <dbReference type="EMBL" id="QGY39356.1"/>
    </source>
</evidence>
<feature type="binding site" evidence="9">
    <location>
        <position position="99"/>
    </location>
    <ligand>
        <name>L-glutamine</name>
        <dbReference type="ChEBI" id="CHEBI:58359"/>
    </ligand>
</feature>